<evidence type="ECO:0000313" key="11">
    <source>
        <dbReference type="EMBL" id="GAA3602851.1"/>
    </source>
</evidence>
<feature type="transmembrane region" description="Helical" evidence="8">
    <location>
        <begin position="155"/>
        <end position="176"/>
    </location>
</feature>
<dbReference type="InterPro" id="IPR003439">
    <property type="entry name" value="ABC_transporter-like_ATP-bd"/>
</dbReference>
<comment type="subcellular location">
    <subcellularLocation>
        <location evidence="1">Cell membrane</location>
        <topology evidence="1">Multi-pass membrane protein</topology>
    </subcellularLocation>
</comment>
<evidence type="ECO:0000256" key="6">
    <source>
        <dbReference type="ARBA" id="ARBA00023136"/>
    </source>
</evidence>
<comment type="caution">
    <text evidence="11">The sequence shown here is derived from an EMBL/GenBank/DDBJ whole genome shotgun (WGS) entry which is preliminary data.</text>
</comment>
<dbReference type="PROSITE" id="PS00211">
    <property type="entry name" value="ABC_TRANSPORTER_1"/>
    <property type="match status" value="1"/>
</dbReference>
<dbReference type="InterPro" id="IPR036640">
    <property type="entry name" value="ABC1_TM_sf"/>
</dbReference>
<dbReference type="InterPro" id="IPR027417">
    <property type="entry name" value="P-loop_NTPase"/>
</dbReference>
<dbReference type="InterPro" id="IPR003593">
    <property type="entry name" value="AAA+_ATPase"/>
</dbReference>
<dbReference type="PANTHER" id="PTHR24221">
    <property type="entry name" value="ATP-BINDING CASSETTE SUB-FAMILY B"/>
    <property type="match status" value="1"/>
</dbReference>
<dbReference type="RefSeq" id="WP_231485083.1">
    <property type="nucleotide sequence ID" value="NZ_BAAAZO010000002.1"/>
</dbReference>
<feature type="domain" description="ABC transporter" evidence="9">
    <location>
        <begin position="326"/>
        <end position="559"/>
    </location>
</feature>
<feature type="transmembrane region" description="Helical" evidence="8">
    <location>
        <begin position="51"/>
        <end position="71"/>
    </location>
</feature>
<dbReference type="SUPFAM" id="SSF52540">
    <property type="entry name" value="P-loop containing nucleoside triphosphate hydrolases"/>
    <property type="match status" value="1"/>
</dbReference>
<dbReference type="EMBL" id="BAAAZO010000002">
    <property type="protein sequence ID" value="GAA3602851.1"/>
    <property type="molecule type" value="Genomic_DNA"/>
</dbReference>
<dbReference type="SUPFAM" id="SSF90123">
    <property type="entry name" value="ABC transporter transmembrane region"/>
    <property type="match status" value="1"/>
</dbReference>
<feature type="region of interest" description="Disordered" evidence="7">
    <location>
        <begin position="563"/>
        <end position="585"/>
    </location>
</feature>
<dbReference type="PROSITE" id="PS50929">
    <property type="entry name" value="ABC_TM1F"/>
    <property type="match status" value="1"/>
</dbReference>
<dbReference type="Gene3D" id="1.20.1560.10">
    <property type="entry name" value="ABC transporter type 1, transmembrane domain"/>
    <property type="match status" value="1"/>
</dbReference>
<evidence type="ECO:0000256" key="8">
    <source>
        <dbReference type="SAM" id="Phobius"/>
    </source>
</evidence>
<dbReference type="InterPro" id="IPR011527">
    <property type="entry name" value="ABC1_TM_dom"/>
</dbReference>
<dbReference type="InterPro" id="IPR017871">
    <property type="entry name" value="ABC_transporter-like_CS"/>
</dbReference>
<keyword evidence="12" id="KW-1185">Reference proteome</keyword>
<keyword evidence="6 8" id="KW-0472">Membrane</keyword>
<evidence type="ECO:0000313" key="12">
    <source>
        <dbReference type="Proteomes" id="UP001501074"/>
    </source>
</evidence>
<feature type="transmembrane region" description="Helical" evidence="8">
    <location>
        <begin position="266"/>
        <end position="287"/>
    </location>
</feature>
<organism evidence="11 12">
    <name type="scientific">Kineosporia mesophila</name>
    <dbReference type="NCBI Taxonomy" id="566012"/>
    <lineage>
        <taxon>Bacteria</taxon>
        <taxon>Bacillati</taxon>
        <taxon>Actinomycetota</taxon>
        <taxon>Actinomycetes</taxon>
        <taxon>Kineosporiales</taxon>
        <taxon>Kineosporiaceae</taxon>
        <taxon>Kineosporia</taxon>
    </lineage>
</organism>
<dbReference type="PANTHER" id="PTHR24221:SF654">
    <property type="entry name" value="ATP-BINDING CASSETTE SUB-FAMILY B MEMBER 6"/>
    <property type="match status" value="1"/>
</dbReference>
<gene>
    <name evidence="11" type="ORF">GCM10022223_18270</name>
</gene>
<evidence type="ECO:0000256" key="4">
    <source>
        <dbReference type="ARBA" id="ARBA00022840"/>
    </source>
</evidence>
<evidence type="ECO:0000256" key="3">
    <source>
        <dbReference type="ARBA" id="ARBA00022741"/>
    </source>
</evidence>
<protein>
    <submittedName>
        <fullName evidence="11">ABC transporter ATP-binding protein</fullName>
    </submittedName>
</protein>
<dbReference type="InterPro" id="IPR039421">
    <property type="entry name" value="Type_1_exporter"/>
</dbReference>
<evidence type="ECO:0000259" key="9">
    <source>
        <dbReference type="PROSITE" id="PS50893"/>
    </source>
</evidence>
<evidence type="ECO:0000259" key="10">
    <source>
        <dbReference type="PROSITE" id="PS50929"/>
    </source>
</evidence>
<accession>A0ABP6ZBA3</accession>
<evidence type="ECO:0000256" key="7">
    <source>
        <dbReference type="SAM" id="MobiDB-lite"/>
    </source>
</evidence>
<sequence>MLLDLMRILPRRERRDLLRLAAWLGAAAILHGLALGAAGLAVAALLDTGSLTWLMALAVLATVFVVVQWIAQMIAFRVGSESARALHVRLGEHLAVLPLGWFTPTRQADVVTSASSGVTALMSYPALLLRPALSAVVTPVAAALVLALLDWRYPIAALLAVGIAWLVSGYSTRLAASVDSRRHQAAAEGTSRLLEYATRQHLIRTDTGPDDTGDLQQALARVRDTSLRSAGTVLPGLLLFSVTLNALFAALIALGVLGVAAGSLEVTAFIGALIVLTRLSAVAATGAELAAGLRMQRGALTRLAGILNSPPLLTGEGSEETRTGVVEVRKVSFRYGETLVLEDVSFTLPPRGLTALVGPSGAGKTSLIRLLARFWDPTSGSITRAGHDLRILTPEHLYAGLGTVLQEDYLLDATIGDNIRAGRPGASETEVAAAVEEAGLAQTIRDLPAGLSTPCGPGGSRLSGGQRQRVCIARALLKKAPLTLMDEATSALDPENRRLVIETAHRLARSGSVVLVAHDLESVTDADQILVIEGGRVVQRGTHRELAEHEGLYQRLLNDQARVTGRTSGDSSLPGADDHEVSPQY</sequence>
<dbReference type="PROSITE" id="PS50893">
    <property type="entry name" value="ABC_TRANSPORTER_2"/>
    <property type="match status" value="1"/>
</dbReference>
<dbReference type="Pfam" id="PF00005">
    <property type="entry name" value="ABC_tran"/>
    <property type="match status" value="1"/>
</dbReference>
<proteinExistence type="predicted"/>
<evidence type="ECO:0000256" key="2">
    <source>
        <dbReference type="ARBA" id="ARBA00022692"/>
    </source>
</evidence>
<dbReference type="Proteomes" id="UP001501074">
    <property type="component" value="Unassembled WGS sequence"/>
</dbReference>
<evidence type="ECO:0000256" key="5">
    <source>
        <dbReference type="ARBA" id="ARBA00022989"/>
    </source>
</evidence>
<dbReference type="GO" id="GO:0005524">
    <property type="term" value="F:ATP binding"/>
    <property type="evidence" value="ECO:0007669"/>
    <property type="project" value="UniProtKB-KW"/>
</dbReference>
<reference evidence="12" key="1">
    <citation type="journal article" date="2019" name="Int. J. Syst. Evol. Microbiol.">
        <title>The Global Catalogue of Microorganisms (GCM) 10K type strain sequencing project: providing services to taxonomists for standard genome sequencing and annotation.</title>
        <authorList>
            <consortium name="The Broad Institute Genomics Platform"/>
            <consortium name="The Broad Institute Genome Sequencing Center for Infectious Disease"/>
            <person name="Wu L."/>
            <person name="Ma J."/>
        </authorList>
    </citation>
    <scope>NUCLEOTIDE SEQUENCE [LARGE SCALE GENOMIC DNA]</scope>
    <source>
        <strain evidence="12">JCM 16902</strain>
    </source>
</reference>
<feature type="transmembrane region" description="Helical" evidence="8">
    <location>
        <begin position="20"/>
        <end position="45"/>
    </location>
</feature>
<keyword evidence="4 11" id="KW-0067">ATP-binding</keyword>
<feature type="transmembrane region" description="Helical" evidence="8">
    <location>
        <begin position="127"/>
        <end position="149"/>
    </location>
</feature>
<feature type="domain" description="ABC transmembrane type-1" evidence="10">
    <location>
        <begin position="53"/>
        <end position="295"/>
    </location>
</feature>
<evidence type="ECO:0000256" key="1">
    <source>
        <dbReference type="ARBA" id="ARBA00004651"/>
    </source>
</evidence>
<name>A0ABP6ZBA3_9ACTN</name>
<dbReference type="Gene3D" id="3.40.50.300">
    <property type="entry name" value="P-loop containing nucleotide triphosphate hydrolases"/>
    <property type="match status" value="1"/>
</dbReference>
<feature type="transmembrane region" description="Helical" evidence="8">
    <location>
        <begin position="237"/>
        <end position="260"/>
    </location>
</feature>
<keyword evidence="3" id="KW-0547">Nucleotide-binding</keyword>
<dbReference type="SMART" id="SM00382">
    <property type="entry name" value="AAA"/>
    <property type="match status" value="1"/>
</dbReference>
<keyword evidence="5 8" id="KW-1133">Transmembrane helix</keyword>
<feature type="compositionally biased region" description="Basic and acidic residues" evidence="7">
    <location>
        <begin position="576"/>
        <end position="585"/>
    </location>
</feature>
<keyword evidence="2 8" id="KW-0812">Transmembrane</keyword>